<dbReference type="InterPro" id="IPR018968">
    <property type="entry name" value="Phasin"/>
</dbReference>
<dbReference type="NCBIfam" id="TIGR01841">
    <property type="entry name" value="phasin"/>
    <property type="match status" value="1"/>
</dbReference>
<dbReference type="EMBL" id="JAAYYV010000437">
    <property type="protein sequence ID" value="NLF55706.1"/>
    <property type="molecule type" value="Genomic_DNA"/>
</dbReference>
<dbReference type="RefSeq" id="WP_068808999.1">
    <property type="nucleotide sequence ID" value="NZ_MBFM01000005.1"/>
</dbReference>
<dbReference type="OrthoDB" id="5298576at2"/>
<feature type="domain" description="Phasin" evidence="1">
    <location>
        <begin position="8"/>
        <end position="107"/>
    </location>
</feature>
<comment type="caution">
    <text evidence="2">The sequence shown here is derived from an EMBL/GenBank/DDBJ whole genome shotgun (WGS) entry which is preliminary data.</text>
</comment>
<name>A0A7X7R9L1_9RHOO</name>
<evidence type="ECO:0000313" key="2">
    <source>
        <dbReference type="EMBL" id="NLF55706.1"/>
    </source>
</evidence>
<proteinExistence type="predicted"/>
<accession>A0A7X7R9L1</accession>
<protein>
    <submittedName>
        <fullName evidence="2">Phasin family protein</fullName>
    </submittedName>
</protein>
<evidence type="ECO:0000313" key="3">
    <source>
        <dbReference type="Proteomes" id="UP000536534"/>
    </source>
</evidence>
<organism evidence="2 3">
    <name type="scientific">Thauera phenolivorans</name>
    <dbReference type="NCBI Taxonomy" id="1792543"/>
    <lineage>
        <taxon>Bacteria</taxon>
        <taxon>Pseudomonadati</taxon>
        <taxon>Pseudomonadota</taxon>
        <taxon>Betaproteobacteria</taxon>
        <taxon>Rhodocyclales</taxon>
        <taxon>Zoogloeaceae</taxon>
        <taxon>Thauera</taxon>
    </lineage>
</organism>
<gene>
    <name evidence="2" type="ORF">GX576_15160</name>
</gene>
<dbReference type="Proteomes" id="UP000536534">
    <property type="component" value="Unassembled WGS sequence"/>
</dbReference>
<dbReference type="AlphaFoldDB" id="A0A7X7R9L1"/>
<reference evidence="2 3" key="1">
    <citation type="journal article" date="2020" name="Biotechnol. Biofuels">
        <title>New insights from the biogas microbiome by comprehensive genome-resolved metagenomics of nearly 1600 species originating from multiple anaerobic digesters.</title>
        <authorList>
            <person name="Campanaro S."/>
            <person name="Treu L."/>
            <person name="Rodriguez-R L.M."/>
            <person name="Kovalovszki A."/>
            <person name="Ziels R.M."/>
            <person name="Maus I."/>
            <person name="Zhu X."/>
            <person name="Kougias P.G."/>
            <person name="Basile A."/>
            <person name="Luo G."/>
            <person name="Schluter A."/>
            <person name="Konstantinidis K.T."/>
            <person name="Angelidaki I."/>
        </authorList>
    </citation>
    <scope>NUCLEOTIDE SEQUENCE [LARGE SCALE GENOMIC DNA]</scope>
    <source>
        <strain evidence="2">AS06rmzACSIP_256</strain>
    </source>
</reference>
<dbReference type="Pfam" id="PF09361">
    <property type="entry name" value="Phasin_2"/>
    <property type="match status" value="1"/>
</dbReference>
<evidence type="ECO:0000259" key="1">
    <source>
        <dbReference type="Pfam" id="PF09361"/>
    </source>
</evidence>
<sequence>MNAINTPEQIAAASKNNVETILALANAVFNQAERLTALNLNTARAALEDGVAAAKSVLAAKNPQDLAGLQSSLTQPAIEKAVAYSRSVYEIASEGQQEVAKLFEVQVGEFNKNVEAALEKAAKSAPAGSEPMFAAVKSALGAANNVYDSATKASKQVTEMAEANLAAATEATVTATTNAAKATTAKK</sequence>
<dbReference type="InterPro" id="IPR010127">
    <property type="entry name" value="Phasin_subfam-1"/>
</dbReference>